<name>A0A8J3CAT4_9PSEU</name>
<dbReference type="Proteomes" id="UP000637578">
    <property type="component" value="Unassembled WGS sequence"/>
</dbReference>
<feature type="transmembrane region" description="Helical" evidence="2">
    <location>
        <begin position="203"/>
        <end position="221"/>
    </location>
</feature>
<feature type="region of interest" description="Disordered" evidence="1">
    <location>
        <begin position="346"/>
        <end position="381"/>
    </location>
</feature>
<dbReference type="Pfam" id="PF22564">
    <property type="entry name" value="HAAS"/>
    <property type="match status" value="1"/>
</dbReference>
<keyword evidence="2" id="KW-1133">Transmembrane helix</keyword>
<feature type="compositionally biased region" description="Pro residues" evidence="1">
    <location>
        <begin position="359"/>
        <end position="381"/>
    </location>
</feature>
<accession>A0A8J3CAT4</accession>
<evidence type="ECO:0000256" key="1">
    <source>
        <dbReference type="SAM" id="MobiDB-lite"/>
    </source>
</evidence>
<comment type="caution">
    <text evidence="3">The sequence shown here is derived from an EMBL/GenBank/DDBJ whole genome shotgun (WGS) entry which is preliminary data.</text>
</comment>
<protein>
    <submittedName>
        <fullName evidence="3">Uncharacterized protein</fullName>
    </submittedName>
</protein>
<keyword evidence="2" id="KW-0812">Transmembrane</keyword>
<sequence>MNRTVSPAVESYLNRMRQALSDLPPGEVAEVLEDVTPQLAEVAAEQPPGSGIETLVARFDEPERYAAELRTAAGYPEGVSPPRATTSGVARLALWSLVVVSALVFVETVAVFTRAAHALPVPVFLTSLLLLLSIPYLRRTGPRVPEVAALFEVRAVASHLRWIERLPRQVTDYVRSLQPAWWLLRAGLVAVALVVLSGTSSKFLLLLVLGAAVVVASCWLGERSRSDRRWLWLVVPANVAAGALCLPLFAGGMSEIGGGNTIIGSVPPLGTWHDGRPVRNIYLFDKEGRPLTDVHLYDEDGRSLDMSGTFCPEYEYAMPGRRDGNAFPRPATTWRNGHCEQVEGVPFSVTVPKPSSPGAAPPAPTNPSPAEPSPAQPTPTG</sequence>
<dbReference type="EMBL" id="BMMK01000002">
    <property type="protein sequence ID" value="GGM40432.1"/>
    <property type="molecule type" value="Genomic_DNA"/>
</dbReference>
<feature type="transmembrane region" description="Helical" evidence="2">
    <location>
        <begin position="92"/>
        <end position="112"/>
    </location>
</feature>
<keyword evidence="2" id="KW-0472">Membrane</keyword>
<evidence type="ECO:0000256" key="2">
    <source>
        <dbReference type="SAM" id="Phobius"/>
    </source>
</evidence>
<evidence type="ECO:0000313" key="4">
    <source>
        <dbReference type="Proteomes" id="UP000637578"/>
    </source>
</evidence>
<proteinExistence type="predicted"/>
<reference evidence="3" key="2">
    <citation type="submission" date="2020-09" db="EMBL/GenBank/DDBJ databases">
        <authorList>
            <person name="Sun Q."/>
            <person name="Zhou Y."/>
        </authorList>
    </citation>
    <scope>NUCLEOTIDE SEQUENCE</scope>
    <source>
        <strain evidence="3">CGMCC 4.5737</strain>
    </source>
</reference>
<dbReference type="AlphaFoldDB" id="A0A8J3CAT4"/>
<dbReference type="RefSeq" id="WP_189054107.1">
    <property type="nucleotide sequence ID" value="NZ_BMMK01000002.1"/>
</dbReference>
<evidence type="ECO:0000313" key="3">
    <source>
        <dbReference type="EMBL" id="GGM40432.1"/>
    </source>
</evidence>
<feature type="transmembrane region" description="Helical" evidence="2">
    <location>
        <begin position="118"/>
        <end position="137"/>
    </location>
</feature>
<feature type="transmembrane region" description="Helical" evidence="2">
    <location>
        <begin position="230"/>
        <end position="250"/>
    </location>
</feature>
<keyword evidence="4" id="KW-1185">Reference proteome</keyword>
<feature type="transmembrane region" description="Helical" evidence="2">
    <location>
        <begin position="180"/>
        <end position="197"/>
    </location>
</feature>
<reference evidence="3" key="1">
    <citation type="journal article" date="2014" name="Int. J. Syst. Evol. Microbiol.">
        <title>Complete genome sequence of Corynebacterium casei LMG S-19264T (=DSM 44701T), isolated from a smear-ripened cheese.</title>
        <authorList>
            <consortium name="US DOE Joint Genome Institute (JGI-PGF)"/>
            <person name="Walter F."/>
            <person name="Albersmeier A."/>
            <person name="Kalinowski J."/>
            <person name="Ruckert C."/>
        </authorList>
    </citation>
    <scope>NUCLEOTIDE SEQUENCE</scope>
    <source>
        <strain evidence="3">CGMCC 4.5737</strain>
    </source>
</reference>
<organism evidence="3 4">
    <name type="scientific">Longimycelium tulufanense</name>
    <dbReference type="NCBI Taxonomy" id="907463"/>
    <lineage>
        <taxon>Bacteria</taxon>
        <taxon>Bacillati</taxon>
        <taxon>Actinomycetota</taxon>
        <taxon>Actinomycetes</taxon>
        <taxon>Pseudonocardiales</taxon>
        <taxon>Pseudonocardiaceae</taxon>
        <taxon>Longimycelium</taxon>
    </lineage>
</organism>
<gene>
    <name evidence="3" type="ORF">GCM10012275_09250</name>
</gene>